<dbReference type="AlphaFoldDB" id="A0A0K2TQZ0"/>
<feature type="transmembrane region" description="Helical" evidence="2">
    <location>
        <begin position="101"/>
        <end position="124"/>
    </location>
</feature>
<feature type="transmembrane region" description="Helical" evidence="2">
    <location>
        <begin position="184"/>
        <end position="203"/>
    </location>
</feature>
<evidence type="ECO:0000313" key="3">
    <source>
        <dbReference type="EMBL" id="CDW28230.1"/>
    </source>
</evidence>
<keyword evidence="2" id="KW-0812">Transmembrane</keyword>
<accession>A0A0K2TQZ0</accession>
<dbReference type="OrthoDB" id="10412064at2759"/>
<organism evidence="3">
    <name type="scientific">Lepeophtheirus salmonis</name>
    <name type="common">Salmon louse</name>
    <name type="synonym">Caligus salmonis</name>
    <dbReference type="NCBI Taxonomy" id="72036"/>
    <lineage>
        <taxon>Eukaryota</taxon>
        <taxon>Metazoa</taxon>
        <taxon>Ecdysozoa</taxon>
        <taxon>Arthropoda</taxon>
        <taxon>Crustacea</taxon>
        <taxon>Multicrustacea</taxon>
        <taxon>Hexanauplia</taxon>
        <taxon>Copepoda</taxon>
        <taxon>Siphonostomatoida</taxon>
        <taxon>Caligidae</taxon>
        <taxon>Lepeophtheirus</taxon>
    </lineage>
</organism>
<proteinExistence type="predicted"/>
<keyword evidence="2" id="KW-1133">Transmembrane helix</keyword>
<feature type="transmembrane region" description="Helical" evidence="2">
    <location>
        <begin position="32"/>
        <end position="50"/>
    </location>
</feature>
<evidence type="ECO:0000256" key="1">
    <source>
        <dbReference type="SAM" id="Coils"/>
    </source>
</evidence>
<name>A0A0K2TQZ0_LEPSM</name>
<evidence type="ECO:0000256" key="2">
    <source>
        <dbReference type="SAM" id="Phobius"/>
    </source>
</evidence>
<keyword evidence="2" id="KW-0472">Membrane</keyword>
<keyword evidence="1" id="KW-0175">Coiled coil</keyword>
<feature type="transmembrane region" description="Helical" evidence="2">
    <location>
        <begin position="234"/>
        <end position="262"/>
    </location>
</feature>
<feature type="coiled-coil region" evidence="1">
    <location>
        <begin position="137"/>
        <end position="164"/>
    </location>
</feature>
<reference evidence="3" key="1">
    <citation type="submission" date="2014-05" db="EMBL/GenBank/DDBJ databases">
        <authorList>
            <person name="Chronopoulou M."/>
        </authorList>
    </citation>
    <scope>NUCLEOTIDE SEQUENCE</scope>
    <source>
        <tissue evidence="3">Whole organism</tissue>
    </source>
</reference>
<dbReference type="EMBL" id="HACA01010869">
    <property type="protein sequence ID" value="CDW28230.1"/>
    <property type="molecule type" value="Transcribed_RNA"/>
</dbReference>
<sequence length="449" mass="51471">MASLGNALVTKILGHSAAEKAFRPWWDNLEDFLVYGLVMLGLIVAPTAIINGTPLDCNFCAEEDCRIYFNRTNTSHRDPENPGYNSLWVKKYCTMTAVDGFILYFPYLLLIMALVIVLIERVFLRIFRAGLKLDAFYSLVQKNLEDAEEEFNVDEKEYDDSVNNRTAIEVLHSFTSNSNYFASYMVRTIIVTILASILLIWLISMGIPSMQKDEFIYCNVHGFHYECAGHPQEFYMYVLLITVAILIVYIFCCIYNIVWLLLPQLGALSRIMRQYRIMLHERHGVDEDTAFLGELNWIYFKNRDLKLLLDLLATSSGVSQSISLLTLFDQSLRQKCIASHLKVHREGTTATVEVGEAEAIRDLFSKMEDLSCIFTVQIYPPTVNSSVHALKFGPYRSFKEKAVDIEMQPLNHSRKVRSAVFNNLLEGQEYLFRVNTLINGHPIAKKILK</sequence>
<protein>
    <submittedName>
        <fullName evidence="3">Uncharacterized protein</fullName>
    </submittedName>
</protein>